<dbReference type="InterPro" id="IPR005501">
    <property type="entry name" value="LamB/YcsF/PxpA-like"/>
</dbReference>
<dbReference type="GO" id="GO:0005524">
    <property type="term" value="F:ATP binding"/>
    <property type="evidence" value="ECO:0007669"/>
    <property type="project" value="UniProtKB-UniRule"/>
</dbReference>
<dbReference type="EC" id="3.5.2.9" evidence="1"/>
<comment type="caution">
    <text evidence="2">The sequence shown here is derived from an EMBL/GenBank/DDBJ whole genome shotgun (WGS) entry which is preliminary data.</text>
</comment>
<keyword evidence="1" id="KW-0547">Nucleotide-binding</keyword>
<comment type="subunit">
    <text evidence="1">Forms a complex composed of PxpA, PxpB and PxpC.</text>
</comment>
<reference evidence="2" key="1">
    <citation type="journal article" date="2021" name="PeerJ">
        <title>Extensive microbial diversity within the chicken gut microbiome revealed by metagenomics and culture.</title>
        <authorList>
            <person name="Gilroy R."/>
            <person name="Ravi A."/>
            <person name="Getino M."/>
            <person name="Pursley I."/>
            <person name="Horton D.L."/>
            <person name="Alikhan N.F."/>
            <person name="Baker D."/>
            <person name="Gharbi K."/>
            <person name="Hall N."/>
            <person name="Watson M."/>
            <person name="Adriaenssens E.M."/>
            <person name="Foster-Nyarko E."/>
            <person name="Jarju S."/>
            <person name="Secka A."/>
            <person name="Antonio M."/>
            <person name="Oren A."/>
            <person name="Chaudhuri R.R."/>
            <person name="La Ragione R."/>
            <person name="Hildebrand F."/>
            <person name="Pallen M.J."/>
        </authorList>
    </citation>
    <scope>NUCLEOTIDE SEQUENCE</scope>
    <source>
        <strain evidence="2">CHK171-7178</strain>
    </source>
</reference>
<dbReference type="CDD" id="cd10787">
    <property type="entry name" value="LamB_YcsF_like"/>
    <property type="match status" value="1"/>
</dbReference>
<evidence type="ECO:0000313" key="3">
    <source>
        <dbReference type="Proteomes" id="UP000698173"/>
    </source>
</evidence>
<keyword evidence="1" id="KW-0378">Hydrolase</keyword>
<dbReference type="GO" id="GO:0017168">
    <property type="term" value="F:5-oxoprolinase (ATP-hydrolyzing) activity"/>
    <property type="evidence" value="ECO:0007669"/>
    <property type="project" value="UniProtKB-UniRule"/>
</dbReference>
<gene>
    <name evidence="1" type="primary">pxpA</name>
    <name evidence="2" type="ORF">K8V56_06400</name>
</gene>
<dbReference type="AlphaFoldDB" id="A0A921G095"/>
<reference evidence="2" key="2">
    <citation type="submission" date="2021-09" db="EMBL/GenBank/DDBJ databases">
        <authorList>
            <person name="Gilroy R."/>
        </authorList>
    </citation>
    <scope>NUCLEOTIDE SEQUENCE</scope>
    <source>
        <strain evidence="2">CHK171-7178</strain>
    </source>
</reference>
<dbReference type="PANTHER" id="PTHR30292:SF0">
    <property type="entry name" value="5-OXOPROLINASE SUBUNIT A"/>
    <property type="match status" value="1"/>
</dbReference>
<dbReference type="NCBIfam" id="NF003814">
    <property type="entry name" value="PRK05406.1-3"/>
    <property type="match status" value="1"/>
</dbReference>
<dbReference type="EMBL" id="DYWT01000107">
    <property type="protein sequence ID" value="HJF31396.1"/>
    <property type="molecule type" value="Genomic_DNA"/>
</dbReference>
<dbReference type="NCBIfam" id="NF003816">
    <property type="entry name" value="PRK05406.1-5"/>
    <property type="match status" value="1"/>
</dbReference>
<comment type="similarity">
    <text evidence="1">Belongs to the LamB/PxpA family.</text>
</comment>
<dbReference type="PANTHER" id="PTHR30292">
    <property type="entry name" value="UNCHARACTERIZED PROTEIN YBGL-RELATED"/>
    <property type="match status" value="1"/>
</dbReference>
<dbReference type="Proteomes" id="UP000698173">
    <property type="component" value="Unassembled WGS sequence"/>
</dbReference>
<sequence length="254" mass="27408">MRIDLNADVGESFGQFMVGEDEALFSSITSANVACGFHAGDFNVMQKTVEQAAGQQVSIGAHPGYPDLQGFGRREMMMSSREIYNAVVYQIGALKQFCDIQGVTLNHVKPHGALYNTASINRTVADAIAEAVYDTVPNAYLYGLCTSELLQAGNKIGLKTAGEAFADRRYTAEGTLCSRLLPEAVLHTYEEIEKQVMDIVVNNQVQTITGEMISLQADTICFHGDGQGVASHAHQIRQALASVNVRVSALGDTI</sequence>
<protein>
    <recommendedName>
        <fullName evidence="1">5-oxoprolinase subunit A</fullName>
        <shortName evidence="1">5-OPase subunit A</shortName>
        <ecNumber evidence="1">3.5.2.9</ecNumber>
    </recommendedName>
    <alternativeName>
        <fullName evidence="1">5-oxoprolinase (ATP-hydrolyzing) subunit A</fullName>
    </alternativeName>
</protein>
<proteinExistence type="inferred from homology"/>
<dbReference type="SUPFAM" id="SSF88713">
    <property type="entry name" value="Glycoside hydrolase/deacetylase"/>
    <property type="match status" value="1"/>
</dbReference>
<organism evidence="2 3">
    <name type="scientific">Sporosarcina psychrophila</name>
    <name type="common">Bacillus psychrophilus</name>
    <dbReference type="NCBI Taxonomy" id="1476"/>
    <lineage>
        <taxon>Bacteria</taxon>
        <taxon>Bacillati</taxon>
        <taxon>Bacillota</taxon>
        <taxon>Bacilli</taxon>
        <taxon>Bacillales</taxon>
        <taxon>Caryophanaceae</taxon>
        <taxon>Sporosarcina</taxon>
    </lineage>
</organism>
<dbReference type="HAMAP" id="MF_00691">
    <property type="entry name" value="PxpA"/>
    <property type="match status" value="1"/>
</dbReference>
<evidence type="ECO:0000256" key="1">
    <source>
        <dbReference type="HAMAP-Rule" id="MF_00691"/>
    </source>
</evidence>
<name>A0A921G095_SPOPS</name>
<evidence type="ECO:0000313" key="2">
    <source>
        <dbReference type="EMBL" id="HJF31396.1"/>
    </source>
</evidence>
<comment type="function">
    <text evidence="1">Catalyzes the cleavage of 5-oxoproline to form L-glutamate coupled to the hydrolysis of ATP to ADP and inorganic phosphate.</text>
</comment>
<dbReference type="InterPro" id="IPR011330">
    <property type="entry name" value="Glyco_hydro/deAcase_b/a-brl"/>
</dbReference>
<dbReference type="Gene3D" id="3.20.20.370">
    <property type="entry name" value="Glycoside hydrolase/deacetylase"/>
    <property type="match status" value="1"/>
</dbReference>
<dbReference type="Pfam" id="PF03746">
    <property type="entry name" value="LamB_YcsF"/>
    <property type="match status" value="1"/>
</dbReference>
<comment type="catalytic activity">
    <reaction evidence="1">
        <text>5-oxo-L-proline + ATP + 2 H2O = L-glutamate + ADP + phosphate + H(+)</text>
        <dbReference type="Rhea" id="RHEA:10348"/>
        <dbReference type="ChEBI" id="CHEBI:15377"/>
        <dbReference type="ChEBI" id="CHEBI:15378"/>
        <dbReference type="ChEBI" id="CHEBI:29985"/>
        <dbReference type="ChEBI" id="CHEBI:30616"/>
        <dbReference type="ChEBI" id="CHEBI:43474"/>
        <dbReference type="ChEBI" id="CHEBI:58402"/>
        <dbReference type="ChEBI" id="CHEBI:456216"/>
        <dbReference type="EC" id="3.5.2.9"/>
    </reaction>
</comment>
<dbReference type="GO" id="GO:0005975">
    <property type="term" value="P:carbohydrate metabolic process"/>
    <property type="evidence" value="ECO:0007669"/>
    <property type="project" value="InterPro"/>
</dbReference>
<keyword evidence="1" id="KW-0067">ATP-binding</keyword>
<accession>A0A921G095</accession>